<dbReference type="PANTHER" id="PTHR35604">
    <property type="entry name" value="TRANSPOSASE INSH FOR INSERTION SEQUENCE ELEMENT IS5A-RELATED"/>
    <property type="match status" value="1"/>
</dbReference>
<organism evidence="7 8">
    <name type="scientific">Aphanocapsa feldmannii 277cV</name>
    <dbReference type="NCBI Taxonomy" id="2507553"/>
    <lineage>
        <taxon>Bacteria</taxon>
        <taxon>Bacillati</taxon>
        <taxon>Cyanobacteriota</taxon>
        <taxon>Cyanophyceae</taxon>
        <taxon>Oscillatoriophycideae</taxon>
        <taxon>Chroococcales</taxon>
        <taxon>Microcystaceae</taxon>
        <taxon>Aphanocapsa</taxon>
    </lineage>
</organism>
<feature type="domain" description="Transposase IS4-like" evidence="6">
    <location>
        <begin position="3"/>
        <end position="174"/>
    </location>
</feature>
<keyword evidence="4" id="KW-0233">DNA recombination</keyword>
<dbReference type="PANTHER" id="PTHR35604:SF2">
    <property type="entry name" value="TRANSPOSASE INSH FOR INSERTION SEQUENCE ELEMENT IS5A-RELATED"/>
    <property type="match status" value="1"/>
</dbReference>
<evidence type="ECO:0000256" key="3">
    <source>
        <dbReference type="ARBA" id="ARBA00023125"/>
    </source>
</evidence>
<sequence length="182" mass="20766">MLKKGTILDASIIAAPSSTKNRRRERDPEMKQTKKGNQWHFGMKLHISVDDESGLAHSIETTSANVHDLTPSNKLLYGEGARVWADAGYQGIEKRQAHHDRKVAWHIAMRPGQRRILPRDQRDHLIEHCKASVRAKVEHPFLYVKKIFGYSKVCYRGLAKNENRLALLLGFANLMRSESCLV</sequence>
<dbReference type="EMBL" id="SRMO01000080">
    <property type="protein sequence ID" value="TGG91220.1"/>
    <property type="molecule type" value="Genomic_DNA"/>
</dbReference>
<evidence type="ECO:0000313" key="7">
    <source>
        <dbReference type="EMBL" id="TGG91220.1"/>
    </source>
</evidence>
<comment type="caution">
    <text evidence="7">The sequence shown here is derived from an EMBL/GenBank/DDBJ whole genome shotgun (WGS) entry which is preliminary data.</text>
</comment>
<evidence type="ECO:0000256" key="2">
    <source>
        <dbReference type="ARBA" id="ARBA00022578"/>
    </source>
</evidence>
<proteinExistence type="inferred from homology"/>
<evidence type="ECO:0000259" key="6">
    <source>
        <dbReference type="Pfam" id="PF01609"/>
    </source>
</evidence>
<keyword evidence="2" id="KW-0815">Transposition</keyword>
<feature type="region of interest" description="Disordered" evidence="5">
    <location>
        <begin position="13"/>
        <end position="36"/>
    </location>
</feature>
<evidence type="ECO:0000256" key="1">
    <source>
        <dbReference type="ARBA" id="ARBA00010075"/>
    </source>
</evidence>
<evidence type="ECO:0000313" key="8">
    <source>
        <dbReference type="Proteomes" id="UP000317990"/>
    </source>
</evidence>
<dbReference type="GO" id="GO:0003677">
    <property type="term" value="F:DNA binding"/>
    <property type="evidence" value="ECO:0007669"/>
    <property type="project" value="UniProtKB-KW"/>
</dbReference>
<name>A0A524RM37_9CHRO</name>
<dbReference type="InterPro" id="IPR002559">
    <property type="entry name" value="Transposase_11"/>
</dbReference>
<dbReference type="GO" id="GO:0006313">
    <property type="term" value="P:DNA transposition"/>
    <property type="evidence" value="ECO:0007669"/>
    <property type="project" value="InterPro"/>
</dbReference>
<gene>
    <name evidence="7" type="ORF">ERJ67_08185</name>
</gene>
<keyword evidence="3" id="KW-0238">DNA-binding</keyword>
<dbReference type="Pfam" id="PF01609">
    <property type="entry name" value="DDE_Tnp_1"/>
    <property type="match status" value="1"/>
</dbReference>
<dbReference type="InterPro" id="IPR047959">
    <property type="entry name" value="Transpos_IS5"/>
</dbReference>
<evidence type="ECO:0000256" key="5">
    <source>
        <dbReference type="SAM" id="MobiDB-lite"/>
    </source>
</evidence>
<comment type="similarity">
    <text evidence="1">Belongs to the transposase 11 family.</text>
</comment>
<dbReference type="GO" id="GO:0004803">
    <property type="term" value="F:transposase activity"/>
    <property type="evidence" value="ECO:0007669"/>
    <property type="project" value="InterPro"/>
</dbReference>
<evidence type="ECO:0000256" key="4">
    <source>
        <dbReference type="ARBA" id="ARBA00023172"/>
    </source>
</evidence>
<reference evidence="7 8" key="1">
    <citation type="journal article" date="2019" name="mSystems">
        <title>Life at home and on the roam: Genomic adaptions reflect the dual lifestyle of an intracellular, facultative symbiont.</title>
        <authorList>
            <person name="Burgsdorf I."/>
        </authorList>
    </citation>
    <scope>NUCLEOTIDE SEQUENCE [LARGE SCALE GENOMIC DNA]</scope>
    <source>
        <strain evidence="7">277cV</strain>
    </source>
</reference>
<protein>
    <submittedName>
        <fullName evidence="7">IS5 family transposase</fullName>
    </submittedName>
</protein>
<accession>A0A524RM37</accession>
<dbReference type="NCBIfam" id="NF033581">
    <property type="entry name" value="transpos_IS5_4"/>
    <property type="match status" value="1"/>
</dbReference>
<dbReference type="AlphaFoldDB" id="A0A524RM37"/>
<dbReference type="Proteomes" id="UP000317990">
    <property type="component" value="Unassembled WGS sequence"/>
</dbReference>